<accession>A0A2P2P8Z6</accession>
<dbReference type="AlphaFoldDB" id="A0A2P2P8Z6"/>
<name>A0A2P2P8Z6_RHIMU</name>
<organism evidence="1">
    <name type="scientific">Rhizophora mucronata</name>
    <name type="common">Asiatic mangrove</name>
    <dbReference type="NCBI Taxonomy" id="61149"/>
    <lineage>
        <taxon>Eukaryota</taxon>
        <taxon>Viridiplantae</taxon>
        <taxon>Streptophyta</taxon>
        <taxon>Embryophyta</taxon>
        <taxon>Tracheophyta</taxon>
        <taxon>Spermatophyta</taxon>
        <taxon>Magnoliopsida</taxon>
        <taxon>eudicotyledons</taxon>
        <taxon>Gunneridae</taxon>
        <taxon>Pentapetalae</taxon>
        <taxon>rosids</taxon>
        <taxon>fabids</taxon>
        <taxon>Malpighiales</taxon>
        <taxon>Rhizophoraceae</taxon>
        <taxon>Rhizophora</taxon>
    </lineage>
</organism>
<evidence type="ECO:0000313" key="1">
    <source>
        <dbReference type="EMBL" id="MBX51101.1"/>
    </source>
</evidence>
<dbReference type="EMBL" id="GGEC01070617">
    <property type="protein sequence ID" value="MBX51101.1"/>
    <property type="molecule type" value="Transcribed_RNA"/>
</dbReference>
<protein>
    <submittedName>
        <fullName evidence="1">Uncharacterized protein</fullName>
    </submittedName>
</protein>
<reference evidence="1" key="1">
    <citation type="submission" date="2018-02" db="EMBL/GenBank/DDBJ databases">
        <title>Rhizophora mucronata_Transcriptome.</title>
        <authorList>
            <person name="Meera S.P."/>
            <person name="Sreeshan A."/>
            <person name="Augustine A."/>
        </authorList>
    </citation>
    <scope>NUCLEOTIDE SEQUENCE</scope>
    <source>
        <tissue evidence="1">Leaf</tissue>
    </source>
</reference>
<proteinExistence type="predicted"/>
<sequence length="47" mass="5347">MGSSNEISVSAKCKWKPTYARQHCHNKQSGVPHAQKMPFLVRHVKTL</sequence>